<evidence type="ECO:0000313" key="1">
    <source>
        <dbReference type="EMBL" id="QDE40764.1"/>
    </source>
</evidence>
<dbReference type="EMBL" id="CP041046">
    <property type="protein sequence ID" value="QDE40764.1"/>
    <property type="molecule type" value="Genomic_DNA"/>
</dbReference>
<gene>
    <name evidence="1" type="ORF">FIV34_16890</name>
</gene>
<proteinExistence type="predicted"/>
<dbReference type="RefSeq" id="WP_139984689.1">
    <property type="nucleotide sequence ID" value="NZ_CP041046.1"/>
</dbReference>
<reference evidence="1 2" key="1">
    <citation type="submission" date="2019-06" db="EMBL/GenBank/DDBJ databases">
        <title>A complete genome sequence for Luteibacter pinisoli MAH-14.</title>
        <authorList>
            <person name="Baltrus D.A."/>
        </authorList>
    </citation>
    <scope>NUCLEOTIDE SEQUENCE [LARGE SCALE GENOMIC DNA]</scope>
    <source>
        <strain evidence="1 2">MAH-14</strain>
    </source>
</reference>
<keyword evidence="2" id="KW-1185">Reference proteome</keyword>
<accession>A0A4Y5Z6G8</accession>
<name>A0A4Y5Z6G8_9GAMM</name>
<sequence length="136" mass="14787">MQVSINSAVPASQLVPSTRAQTATAPARDAEPFALDKRIDFSHITPRQLSEYVVEQERLGVLSRDEGDALLNQVPVTLSDAGPHVQMDTPFNLRAGLQGTMEFHLDTKSGLASWYAGLIDRLATLEAQSIRLSAEV</sequence>
<dbReference type="KEGG" id="lpy:FIV34_16890"/>
<protein>
    <submittedName>
        <fullName evidence="1">Uncharacterized protein</fullName>
    </submittedName>
</protein>
<evidence type="ECO:0000313" key="2">
    <source>
        <dbReference type="Proteomes" id="UP000316093"/>
    </source>
</evidence>
<dbReference type="AlphaFoldDB" id="A0A4Y5Z6G8"/>
<dbReference type="Proteomes" id="UP000316093">
    <property type="component" value="Chromosome"/>
</dbReference>
<dbReference type="OrthoDB" id="5959629at2"/>
<organism evidence="1 2">
    <name type="scientific">Luteibacter pinisoli</name>
    <dbReference type="NCBI Taxonomy" id="2589080"/>
    <lineage>
        <taxon>Bacteria</taxon>
        <taxon>Pseudomonadati</taxon>
        <taxon>Pseudomonadota</taxon>
        <taxon>Gammaproteobacteria</taxon>
        <taxon>Lysobacterales</taxon>
        <taxon>Rhodanobacteraceae</taxon>
        <taxon>Luteibacter</taxon>
    </lineage>
</organism>